<accession>A0A381PAD6</accession>
<keyword evidence="7" id="KW-0472">Membrane</keyword>
<evidence type="ECO:0000256" key="5">
    <source>
        <dbReference type="ARBA" id="ARBA00023002"/>
    </source>
</evidence>
<evidence type="ECO:0000256" key="3">
    <source>
        <dbReference type="ARBA" id="ARBA00022827"/>
    </source>
</evidence>
<dbReference type="PANTHER" id="PTHR43872:SF1">
    <property type="entry name" value="MONOOXYGENASE, PUTATIVE (AFU_ORTHOLOGUE AFUA_8G02570)-RELATED"/>
    <property type="match status" value="1"/>
</dbReference>
<feature type="non-terminal residue" evidence="8">
    <location>
        <position position="1"/>
    </location>
</feature>
<keyword evidence="5" id="KW-0560">Oxidoreductase</keyword>
<dbReference type="PANTHER" id="PTHR43872">
    <property type="entry name" value="MONOOXYGENASE, PUTATIVE (AFU_ORTHOLOGUE AFUA_8G02570)-RELATED"/>
    <property type="match status" value="1"/>
</dbReference>
<comment type="cofactor">
    <cofactor evidence="1">
        <name>FAD</name>
        <dbReference type="ChEBI" id="CHEBI:57692"/>
    </cofactor>
</comment>
<evidence type="ECO:0000256" key="6">
    <source>
        <dbReference type="ARBA" id="ARBA00023033"/>
    </source>
</evidence>
<feature type="transmembrane region" description="Helical" evidence="7">
    <location>
        <begin position="246"/>
        <end position="266"/>
    </location>
</feature>
<dbReference type="EMBL" id="UINC01000910">
    <property type="protein sequence ID" value="SUZ63198.1"/>
    <property type="molecule type" value="Genomic_DNA"/>
</dbReference>
<gene>
    <name evidence="8" type="ORF">METZ01_LOCUS16052</name>
</gene>
<keyword evidence="6" id="KW-0503">Monooxygenase</keyword>
<name>A0A381PAD6_9ZZZZ</name>
<keyword evidence="7" id="KW-1133">Transmembrane helix</keyword>
<evidence type="ECO:0000256" key="1">
    <source>
        <dbReference type="ARBA" id="ARBA00001974"/>
    </source>
</evidence>
<reference evidence="8" key="1">
    <citation type="submission" date="2018-05" db="EMBL/GenBank/DDBJ databases">
        <authorList>
            <person name="Lanie J.A."/>
            <person name="Ng W.-L."/>
            <person name="Kazmierczak K.M."/>
            <person name="Andrzejewski T.M."/>
            <person name="Davidsen T.M."/>
            <person name="Wayne K.J."/>
            <person name="Tettelin H."/>
            <person name="Glass J.I."/>
            <person name="Rusch D."/>
            <person name="Podicherti R."/>
            <person name="Tsui H.-C.T."/>
            <person name="Winkler M.E."/>
        </authorList>
    </citation>
    <scope>NUCLEOTIDE SEQUENCE</scope>
</reference>
<evidence type="ECO:0000256" key="7">
    <source>
        <dbReference type="SAM" id="Phobius"/>
    </source>
</evidence>
<dbReference type="SUPFAM" id="SSF51905">
    <property type="entry name" value="FAD/NAD(P)-binding domain"/>
    <property type="match status" value="2"/>
</dbReference>
<feature type="non-terminal residue" evidence="8">
    <location>
        <position position="487"/>
    </location>
</feature>
<keyword evidence="2" id="KW-0285">Flavoprotein</keyword>
<dbReference type="AlphaFoldDB" id="A0A381PAD6"/>
<sequence>MSMNTTENNLPPKSKHYDVIIIGAGISGIGAGCHIKKLCPKKSFAILEGRENIGGTWDLFRYPGIRSDSDMHTMGFRFRPWKTANIIAEGSSILNYLRETVEEYKLEQNILLNNWVKHASWCSSQAKWTVKIQEENNVEINKLTCDFLWLCGGYYSYKKGYTPNFKGRESFEGQIIHPQEWPKNLNYNDKNVVVIGSGATAVTIVPSMAKKASHVTMLQRSPTYYELAPYESNLEKSLQKFFGVRLSSFVIRWMYILIGSLLFSLSRKYPDKMKKRLINHASNALGKDYAEKHFTPTYNPWDQRLCLIPDGDLFKAINSGKASVVTDHIEKFTKKGIQLKSGKHLNADLIITATGLNLEVLNGIEIKVDDTLIDFSKTLSYKGVMFSDIPNLAYTFGYTNASWTLKADLTSEYVSRLLNYMDKKDYSICCPHADDSVKEGEDWLDFSSGYIRRSIHKFPKQGSHAPWKNMQNYLKDIFVIRMSKIQD</sequence>
<protein>
    <recommendedName>
        <fullName evidence="9">FAD-containing monooxygenase EthA</fullName>
    </recommendedName>
</protein>
<dbReference type="GO" id="GO:0004497">
    <property type="term" value="F:monooxygenase activity"/>
    <property type="evidence" value="ECO:0007669"/>
    <property type="project" value="UniProtKB-KW"/>
</dbReference>
<dbReference type="InterPro" id="IPR036188">
    <property type="entry name" value="FAD/NAD-bd_sf"/>
</dbReference>
<dbReference type="FunFam" id="3.50.50.60:FF:000228">
    <property type="entry name" value="FAD-containing monooxygenase EthA"/>
    <property type="match status" value="1"/>
</dbReference>
<dbReference type="Pfam" id="PF13738">
    <property type="entry name" value="Pyr_redox_3"/>
    <property type="match status" value="1"/>
</dbReference>
<dbReference type="InterPro" id="IPR051820">
    <property type="entry name" value="FAD-binding_MO"/>
</dbReference>
<proteinExistence type="predicted"/>
<evidence type="ECO:0000313" key="8">
    <source>
        <dbReference type="EMBL" id="SUZ63198.1"/>
    </source>
</evidence>
<organism evidence="8">
    <name type="scientific">marine metagenome</name>
    <dbReference type="NCBI Taxonomy" id="408172"/>
    <lineage>
        <taxon>unclassified sequences</taxon>
        <taxon>metagenomes</taxon>
        <taxon>ecological metagenomes</taxon>
    </lineage>
</organism>
<keyword evidence="3" id="KW-0274">FAD</keyword>
<evidence type="ECO:0008006" key="9">
    <source>
        <dbReference type="Google" id="ProtNLM"/>
    </source>
</evidence>
<evidence type="ECO:0000256" key="4">
    <source>
        <dbReference type="ARBA" id="ARBA00022857"/>
    </source>
</evidence>
<keyword evidence="7" id="KW-0812">Transmembrane</keyword>
<dbReference type="Gene3D" id="3.50.50.60">
    <property type="entry name" value="FAD/NAD(P)-binding domain"/>
    <property type="match status" value="2"/>
</dbReference>
<evidence type="ECO:0000256" key="2">
    <source>
        <dbReference type="ARBA" id="ARBA00022630"/>
    </source>
</evidence>
<keyword evidence="4" id="KW-0521">NADP</keyword>